<dbReference type="GO" id="GO:0004181">
    <property type="term" value="F:metallocarboxypeptidase activity"/>
    <property type="evidence" value="ECO:0007669"/>
    <property type="project" value="InterPro"/>
</dbReference>
<feature type="signal peptide" evidence="4">
    <location>
        <begin position="1"/>
        <end position="19"/>
    </location>
</feature>
<organism evidence="6 7">
    <name type="scientific">Leptidea sinapis</name>
    <dbReference type="NCBI Taxonomy" id="189913"/>
    <lineage>
        <taxon>Eukaryota</taxon>
        <taxon>Metazoa</taxon>
        <taxon>Ecdysozoa</taxon>
        <taxon>Arthropoda</taxon>
        <taxon>Hexapoda</taxon>
        <taxon>Insecta</taxon>
        <taxon>Pterygota</taxon>
        <taxon>Neoptera</taxon>
        <taxon>Endopterygota</taxon>
        <taxon>Lepidoptera</taxon>
        <taxon>Glossata</taxon>
        <taxon>Ditrysia</taxon>
        <taxon>Papilionoidea</taxon>
        <taxon>Pieridae</taxon>
        <taxon>Dismorphiinae</taxon>
        <taxon>Leptidea</taxon>
    </lineage>
</organism>
<feature type="chain" id="PRO_5023089712" description="Peptidase M14 domain-containing protein" evidence="4">
    <location>
        <begin position="20"/>
        <end position="387"/>
    </location>
</feature>
<evidence type="ECO:0000256" key="4">
    <source>
        <dbReference type="SAM" id="SignalP"/>
    </source>
</evidence>
<dbReference type="PANTHER" id="PTHR11705:SF154">
    <property type="entry name" value="PEPTIDASE M14 CARBOXYPEPTIDASE A DOMAIN-CONTAINING PROTEIN"/>
    <property type="match status" value="1"/>
</dbReference>
<accession>A0A5E4QI28</accession>
<dbReference type="SUPFAM" id="SSF53187">
    <property type="entry name" value="Zn-dependent exopeptidases"/>
    <property type="match status" value="1"/>
</dbReference>
<evidence type="ECO:0000256" key="2">
    <source>
        <dbReference type="ARBA" id="ARBA00005988"/>
    </source>
</evidence>
<feature type="domain" description="Peptidase M14" evidence="5">
    <location>
        <begin position="20"/>
        <end position="317"/>
    </location>
</feature>
<evidence type="ECO:0000259" key="5">
    <source>
        <dbReference type="PROSITE" id="PS52035"/>
    </source>
</evidence>
<evidence type="ECO:0000313" key="7">
    <source>
        <dbReference type="Proteomes" id="UP000324832"/>
    </source>
</evidence>
<dbReference type="PROSITE" id="PS52035">
    <property type="entry name" value="PEPTIDASE_M14"/>
    <property type="match status" value="1"/>
</dbReference>
<dbReference type="Gene3D" id="3.40.630.10">
    <property type="entry name" value="Zn peptidases"/>
    <property type="match status" value="1"/>
</dbReference>
<dbReference type="AlphaFoldDB" id="A0A5E4QI28"/>
<gene>
    <name evidence="6" type="ORF">LSINAPIS_LOCUS9126</name>
</gene>
<name>A0A5E4QI28_9NEOP</name>
<evidence type="ECO:0000256" key="1">
    <source>
        <dbReference type="ARBA" id="ARBA00001947"/>
    </source>
</evidence>
<reference evidence="6 7" key="1">
    <citation type="submission" date="2017-07" db="EMBL/GenBank/DDBJ databases">
        <authorList>
            <person name="Talla V."/>
            <person name="Backstrom N."/>
        </authorList>
    </citation>
    <scope>NUCLEOTIDE SEQUENCE [LARGE SCALE GENOMIC DNA]</scope>
</reference>
<protein>
    <recommendedName>
        <fullName evidence="5">Peptidase M14 domain-containing protein</fullName>
    </recommendedName>
</protein>
<proteinExistence type="inferred from homology"/>
<dbReference type="Pfam" id="PF00246">
    <property type="entry name" value="Peptidase_M14"/>
    <property type="match status" value="1"/>
</dbReference>
<comment type="similarity">
    <text evidence="2 3">Belongs to the peptidase M14 family.</text>
</comment>
<dbReference type="InterPro" id="IPR000834">
    <property type="entry name" value="Peptidase_M14"/>
</dbReference>
<evidence type="ECO:0000256" key="3">
    <source>
        <dbReference type="PROSITE-ProRule" id="PRU01379"/>
    </source>
</evidence>
<evidence type="ECO:0000313" key="6">
    <source>
        <dbReference type="EMBL" id="VVC97956.1"/>
    </source>
</evidence>
<dbReference type="GO" id="GO:0008270">
    <property type="term" value="F:zinc ion binding"/>
    <property type="evidence" value="ECO:0007669"/>
    <property type="project" value="InterPro"/>
</dbReference>
<keyword evidence="4" id="KW-0732">Signal</keyword>
<comment type="caution">
    <text evidence="3">Lacks conserved residue(s) required for the propagation of feature annotation.</text>
</comment>
<dbReference type="GO" id="GO:0006508">
    <property type="term" value="P:proteolysis"/>
    <property type="evidence" value="ECO:0007669"/>
    <property type="project" value="InterPro"/>
</dbReference>
<dbReference type="PANTHER" id="PTHR11705">
    <property type="entry name" value="PROTEASE FAMILY M14 CARBOXYPEPTIDASE A,B"/>
    <property type="match status" value="1"/>
</dbReference>
<keyword evidence="7" id="KW-1185">Reference proteome</keyword>
<dbReference type="SMART" id="SM00631">
    <property type="entry name" value="Zn_pept"/>
    <property type="match status" value="1"/>
</dbReference>
<comment type="cofactor">
    <cofactor evidence="1">
        <name>Zn(2+)</name>
        <dbReference type="ChEBI" id="CHEBI:29105"/>
    </cofactor>
</comment>
<dbReference type="GO" id="GO:0005615">
    <property type="term" value="C:extracellular space"/>
    <property type="evidence" value="ECO:0007669"/>
    <property type="project" value="TreeGrafter"/>
</dbReference>
<dbReference type="EMBL" id="FZQP02003334">
    <property type="protein sequence ID" value="VVC97956.1"/>
    <property type="molecule type" value="Genomic_DNA"/>
</dbReference>
<sequence length="387" mass="44420">MNLLVLIVCLAGNVDMIYSTYCGCKTMRPCYEEMLNNLLDVEEDPCIENVAIGASTVVVKSQSTEAKPKIMIEAGQQAGSMPVMMALFLIEQLVACEEYSDMLSKADWVFLPSTNPDGQEYLRNDREPWKKNMVPIDDTLSLGVDISRNFDASWKDCGINDNVFSADYPGPAPNSENETVFITEMLEKHKTNLKVYVSLRRDGHALLYPLASSRKALTTLKEAQNKAGDIANKINQRSGTLQWFRNSSIFDMNGQAFCGHSVDYAFNKYAIPYAYEMRVFPESDTRILSNFQTLPKGYDVSLRNGYFTGIRELYNLVFNMFHEVRRFRRVLKVIHGIKLNIYYQLEKKYVEFSLHDSYSVFSGIFCIIRPNRRLYILNIFILNKKKR</sequence>
<dbReference type="Proteomes" id="UP000324832">
    <property type="component" value="Unassembled WGS sequence"/>
</dbReference>